<organism evidence="2 3">
    <name type="scientific">Australozyma saopauloensis</name>
    <dbReference type="NCBI Taxonomy" id="291208"/>
    <lineage>
        <taxon>Eukaryota</taxon>
        <taxon>Fungi</taxon>
        <taxon>Dikarya</taxon>
        <taxon>Ascomycota</taxon>
        <taxon>Saccharomycotina</taxon>
        <taxon>Pichiomycetes</taxon>
        <taxon>Metschnikowiaceae</taxon>
        <taxon>Australozyma</taxon>
    </lineage>
</organism>
<evidence type="ECO:0000313" key="3">
    <source>
        <dbReference type="Proteomes" id="UP001338582"/>
    </source>
</evidence>
<evidence type="ECO:0000313" key="2">
    <source>
        <dbReference type="EMBL" id="WPK26989.1"/>
    </source>
</evidence>
<evidence type="ECO:0000256" key="1">
    <source>
        <dbReference type="SAM" id="MobiDB-lite"/>
    </source>
</evidence>
<reference evidence="2 3" key="1">
    <citation type="submission" date="2023-10" db="EMBL/GenBank/DDBJ databases">
        <title>Draft Genome Sequence of Candida saopaulonensis from a very Premature Infant with Sepsis.</title>
        <authorList>
            <person name="Ning Y."/>
            <person name="Dai R."/>
            <person name="Xiao M."/>
            <person name="Xu Y."/>
            <person name="Yan Q."/>
            <person name="Zhang L."/>
        </authorList>
    </citation>
    <scope>NUCLEOTIDE SEQUENCE [LARGE SCALE GENOMIC DNA]</scope>
    <source>
        <strain evidence="2 3">19XY460</strain>
    </source>
</reference>
<gene>
    <name evidence="2" type="ORF">PUMCH_004360</name>
</gene>
<dbReference type="RefSeq" id="XP_062879368.1">
    <property type="nucleotide sequence ID" value="XM_063023298.1"/>
</dbReference>
<protein>
    <submittedName>
        <fullName evidence="2">Uncharacterized protein</fullName>
    </submittedName>
</protein>
<name>A0AAX4HF49_9ASCO</name>
<dbReference type="GeneID" id="88175421"/>
<accession>A0AAX4HF49</accession>
<feature type="region of interest" description="Disordered" evidence="1">
    <location>
        <begin position="292"/>
        <end position="315"/>
    </location>
</feature>
<dbReference type="AlphaFoldDB" id="A0AAX4HF49"/>
<keyword evidence="3" id="KW-1185">Reference proteome</keyword>
<feature type="region of interest" description="Disordered" evidence="1">
    <location>
        <begin position="1"/>
        <end position="63"/>
    </location>
</feature>
<proteinExistence type="predicted"/>
<sequence length="778" mass="86097">MRSLIKGHRRSDSSTSDLSSPVDQTLVRGPPPRTDASPNIPYLPLHMTPPPTFGGSNQSAMSSPKKLLTPIKKMFGHHSKNGNLSATVDSLNLVVFGEFEPPKGRKPIGANSLTNLADLRNQPYPVHSPKIHGYRSLSLLEAPSQIKFEQLVNVQPPKLAPSGDSWSDGSHEVKPQIKKTSFTFDSKLELDTVESLLEPDVLASGASIDSDFLPPSNKSTFMSSIKADSETLYEADDDERDSDTSSQFSFVKDMVGGRNTSIKYYKTKSQMKKAQPTKDFLGVEDLAFDDEDAGSDYDFENNGLDDDDIDYDDDGGFEANDRFNDFLSEESVPIPHPDDEILKPPTLVVRNDSGGASSSYGQSDYDDEDRFAGSPIRDANNSFSQLSQIRSPGYGDDFLDSYLDKSRLPLPITTRSLDLSLPSGGKQTADLERQQSLLLPGDLAQSGLKISLRESGDQVTNVKNLNLAEKRKSITDMMGILASLESKPTLSEEPGSVSSVSNILSMLDKLEDNSEKVEKSDNTNAFLQVKASLTSLEQSVSATSPEAKAQMRQSIADMMNTLSILDNHLEKKTTSDKYKSKMSKKPFKEATPSRKRYSWCNEGEKPGVSVDNGYDENGSENLNGSLDQDLIDEINLIPEDFDFDNQPQAEHKDGSGFYRSNSYNKKPEKLVKDFNYQDNKIHTSSKTVTFYRGNLEHSLNAIPSRMGSNKSMTSFTSIDDQDYDVQYDTAKKHVQFRNGTHHLHNVHVSSPLYFMSSDSISRRSKNLESIDESDIASI</sequence>
<feature type="region of interest" description="Disordered" evidence="1">
    <location>
        <begin position="329"/>
        <end position="373"/>
    </location>
</feature>
<dbReference type="KEGG" id="asau:88175421"/>
<dbReference type="Proteomes" id="UP001338582">
    <property type="component" value="Chromosome 5"/>
</dbReference>
<dbReference type="EMBL" id="CP138898">
    <property type="protein sequence ID" value="WPK26989.1"/>
    <property type="molecule type" value="Genomic_DNA"/>
</dbReference>